<evidence type="ECO:0000313" key="1">
    <source>
        <dbReference type="EMBL" id="KAI0069159.1"/>
    </source>
</evidence>
<sequence>MSHSNPGSTTRGRRTPYSQAIRDSGGRASRASALIRPSRASRSTARDHTRQPRHASPRPIGGSSTYLSALQCKGPHLADHRRLFPAEYAKREPSHAGSISSTRLLCTGSLPAHLPRAGNYSGMRLP</sequence>
<reference evidence="1" key="1">
    <citation type="submission" date="2021-03" db="EMBL/GenBank/DDBJ databases">
        <authorList>
            <consortium name="DOE Joint Genome Institute"/>
            <person name="Ahrendt S."/>
            <person name="Looney B.P."/>
            <person name="Miyauchi S."/>
            <person name="Morin E."/>
            <person name="Drula E."/>
            <person name="Courty P.E."/>
            <person name="Chicoki N."/>
            <person name="Fauchery L."/>
            <person name="Kohler A."/>
            <person name="Kuo A."/>
            <person name="Labutti K."/>
            <person name="Pangilinan J."/>
            <person name="Lipzen A."/>
            <person name="Riley R."/>
            <person name="Andreopoulos W."/>
            <person name="He G."/>
            <person name="Johnson J."/>
            <person name="Barry K.W."/>
            <person name="Grigoriev I.V."/>
            <person name="Nagy L."/>
            <person name="Hibbett D."/>
            <person name="Henrissat B."/>
            <person name="Matheny P.B."/>
            <person name="Labbe J."/>
            <person name="Martin F."/>
        </authorList>
    </citation>
    <scope>NUCLEOTIDE SEQUENCE</scope>
    <source>
        <strain evidence="1">HHB10654</strain>
    </source>
</reference>
<accession>A0ACB8TL29</accession>
<dbReference type="Proteomes" id="UP000814140">
    <property type="component" value="Unassembled WGS sequence"/>
</dbReference>
<evidence type="ECO:0000313" key="2">
    <source>
        <dbReference type="Proteomes" id="UP000814140"/>
    </source>
</evidence>
<comment type="caution">
    <text evidence="1">The sequence shown here is derived from an EMBL/GenBank/DDBJ whole genome shotgun (WGS) entry which is preliminary data.</text>
</comment>
<name>A0ACB8TL29_9AGAM</name>
<organism evidence="1 2">
    <name type="scientific">Artomyces pyxidatus</name>
    <dbReference type="NCBI Taxonomy" id="48021"/>
    <lineage>
        <taxon>Eukaryota</taxon>
        <taxon>Fungi</taxon>
        <taxon>Dikarya</taxon>
        <taxon>Basidiomycota</taxon>
        <taxon>Agaricomycotina</taxon>
        <taxon>Agaricomycetes</taxon>
        <taxon>Russulales</taxon>
        <taxon>Auriscalpiaceae</taxon>
        <taxon>Artomyces</taxon>
    </lineage>
</organism>
<reference evidence="1" key="2">
    <citation type="journal article" date="2022" name="New Phytol.">
        <title>Evolutionary transition to the ectomycorrhizal habit in the genomes of a hyperdiverse lineage of mushroom-forming fungi.</title>
        <authorList>
            <person name="Looney B."/>
            <person name="Miyauchi S."/>
            <person name="Morin E."/>
            <person name="Drula E."/>
            <person name="Courty P.E."/>
            <person name="Kohler A."/>
            <person name="Kuo A."/>
            <person name="LaButti K."/>
            <person name="Pangilinan J."/>
            <person name="Lipzen A."/>
            <person name="Riley R."/>
            <person name="Andreopoulos W."/>
            <person name="He G."/>
            <person name="Johnson J."/>
            <person name="Nolan M."/>
            <person name="Tritt A."/>
            <person name="Barry K.W."/>
            <person name="Grigoriev I.V."/>
            <person name="Nagy L.G."/>
            <person name="Hibbett D."/>
            <person name="Henrissat B."/>
            <person name="Matheny P.B."/>
            <person name="Labbe J."/>
            <person name="Martin F.M."/>
        </authorList>
    </citation>
    <scope>NUCLEOTIDE SEQUENCE</scope>
    <source>
        <strain evidence="1">HHB10654</strain>
    </source>
</reference>
<gene>
    <name evidence="1" type="ORF">BV25DRAFT_1818125</name>
</gene>
<dbReference type="EMBL" id="MU277187">
    <property type="protein sequence ID" value="KAI0069159.1"/>
    <property type="molecule type" value="Genomic_DNA"/>
</dbReference>
<protein>
    <submittedName>
        <fullName evidence="1">Uncharacterized protein</fullName>
    </submittedName>
</protein>
<proteinExistence type="predicted"/>
<keyword evidence="2" id="KW-1185">Reference proteome</keyword>